<proteinExistence type="predicted"/>
<dbReference type="EMBL" id="VJZE01000593">
    <property type="protein sequence ID" value="MPY46171.1"/>
    <property type="molecule type" value="Genomic_DNA"/>
</dbReference>
<accession>A0A5N8WFB0</accession>
<evidence type="ECO:0000313" key="2">
    <source>
        <dbReference type="EMBL" id="MPY46171.1"/>
    </source>
</evidence>
<keyword evidence="1" id="KW-0732">Signal</keyword>
<dbReference type="AlphaFoldDB" id="A0A5N8WFB0"/>
<evidence type="ECO:0000256" key="1">
    <source>
        <dbReference type="SAM" id="SignalP"/>
    </source>
</evidence>
<dbReference type="RefSeq" id="WP_152791426.1">
    <property type="nucleotide sequence ID" value="NZ_BAABEQ010000142.1"/>
</dbReference>
<evidence type="ECO:0000313" key="3">
    <source>
        <dbReference type="Proteomes" id="UP000326979"/>
    </source>
</evidence>
<protein>
    <recommendedName>
        <fullName evidence="4">Peptidase inhibitor family I36 protein</fullName>
    </recommendedName>
</protein>
<gene>
    <name evidence="2" type="ORF">FNH04_41590</name>
</gene>
<name>A0A5N8WFB0_9ACTN</name>
<organism evidence="2 3">
    <name type="scientific">Streptomyces phyllanthi</name>
    <dbReference type="NCBI Taxonomy" id="1803180"/>
    <lineage>
        <taxon>Bacteria</taxon>
        <taxon>Bacillati</taxon>
        <taxon>Actinomycetota</taxon>
        <taxon>Actinomycetes</taxon>
        <taxon>Kitasatosporales</taxon>
        <taxon>Streptomycetaceae</taxon>
        <taxon>Streptomyces</taxon>
    </lineage>
</organism>
<feature type="chain" id="PRO_5025057925" description="Peptidase inhibitor family I36 protein" evidence="1">
    <location>
        <begin position="39"/>
        <end position="158"/>
    </location>
</feature>
<comment type="caution">
    <text evidence="2">The sequence shown here is derived from an EMBL/GenBank/DDBJ whole genome shotgun (WGS) entry which is preliminary data.</text>
</comment>
<dbReference type="OrthoDB" id="4292318at2"/>
<evidence type="ECO:0008006" key="4">
    <source>
        <dbReference type="Google" id="ProtNLM"/>
    </source>
</evidence>
<feature type="signal peptide" evidence="1">
    <location>
        <begin position="1"/>
        <end position="38"/>
    </location>
</feature>
<keyword evidence="3" id="KW-1185">Reference proteome</keyword>
<reference evidence="2 3" key="1">
    <citation type="submission" date="2019-07" db="EMBL/GenBank/DDBJ databases">
        <title>New species of Amycolatopsis and Streptomyces.</title>
        <authorList>
            <person name="Duangmal K."/>
            <person name="Teo W.F.A."/>
            <person name="Lipun K."/>
        </authorList>
    </citation>
    <scope>NUCLEOTIDE SEQUENCE [LARGE SCALE GENOMIC DNA]</scope>
    <source>
        <strain evidence="2 3">TISTR 2346</strain>
    </source>
</reference>
<dbReference type="Proteomes" id="UP000326979">
    <property type="component" value="Unassembled WGS sequence"/>
</dbReference>
<sequence length="158" mass="16807">MSTRTARAGLRSRLGIATGIAAVMAAAGTLLGAAPASASDNCSSGYHCVFWTDIYNSARHSYFDTDTNFSNDTFNQLSGQSGYGSTVNNNSIAASNNSNSGYESHFYDSYSSSSGWLDANRLFCVNPGSEAYQSEIPSSLWNRASALRLRGTTSISCF</sequence>